<dbReference type="RefSeq" id="WP_160845913.1">
    <property type="nucleotide sequence ID" value="NZ_WVHT01000009.1"/>
</dbReference>
<name>A0A7K1YDQ9_9SPHI</name>
<gene>
    <name evidence="1" type="ORF">GS399_17325</name>
</gene>
<keyword evidence="2" id="KW-1185">Reference proteome</keyword>
<protein>
    <submittedName>
        <fullName evidence="1">DUF2490 domain-containing protein</fullName>
    </submittedName>
</protein>
<organism evidence="1 2">
    <name type="scientific">Hufsiella arboris</name>
    <dbReference type="NCBI Taxonomy" id="2695275"/>
    <lineage>
        <taxon>Bacteria</taxon>
        <taxon>Pseudomonadati</taxon>
        <taxon>Bacteroidota</taxon>
        <taxon>Sphingobacteriia</taxon>
        <taxon>Sphingobacteriales</taxon>
        <taxon>Sphingobacteriaceae</taxon>
        <taxon>Hufsiella</taxon>
    </lineage>
</organism>
<dbReference type="AlphaFoldDB" id="A0A7K1YDQ9"/>
<accession>A0A7K1YDQ9</accession>
<dbReference type="Proteomes" id="UP000466586">
    <property type="component" value="Unassembled WGS sequence"/>
</dbReference>
<dbReference type="EMBL" id="WVHT01000009">
    <property type="protein sequence ID" value="MXV52737.1"/>
    <property type="molecule type" value="Genomic_DNA"/>
</dbReference>
<dbReference type="InterPro" id="IPR019619">
    <property type="entry name" value="DUF2490"/>
</dbReference>
<evidence type="ECO:0000313" key="2">
    <source>
        <dbReference type="Proteomes" id="UP000466586"/>
    </source>
</evidence>
<reference evidence="1 2" key="1">
    <citation type="submission" date="2019-11" db="EMBL/GenBank/DDBJ databases">
        <title>Pedobacter sp. HMF7647 Genome sequencing and assembly.</title>
        <authorList>
            <person name="Kang H."/>
            <person name="Kim H."/>
            <person name="Joh K."/>
        </authorList>
    </citation>
    <scope>NUCLEOTIDE SEQUENCE [LARGE SCALE GENOMIC DNA]</scope>
    <source>
        <strain evidence="1 2">HMF7647</strain>
    </source>
</reference>
<evidence type="ECO:0000313" key="1">
    <source>
        <dbReference type="EMBL" id="MXV52737.1"/>
    </source>
</evidence>
<comment type="caution">
    <text evidence="1">The sequence shown here is derived from an EMBL/GenBank/DDBJ whole genome shotgun (WGS) entry which is preliminary data.</text>
</comment>
<dbReference type="Pfam" id="PF10677">
    <property type="entry name" value="DUF2490"/>
    <property type="match status" value="1"/>
</dbReference>
<proteinExistence type="predicted"/>
<sequence>MKKLIGFVGMWLLFISQNAYSQKWGTWGIGSVVLPASEKGWGAYMEAQVRTNAVFDEFQYYEVKGGISYDIDKNFTALIGTGRYETYDYRDLGKGPVIGETRLWEQMTINQFLNRLKFEHRYRIEQRWLNGVYRNRYRYRLNLILPLNNVKLQPKTFFVNAFDEIFLNNKAPRFERNRISAGLGYQATKTWIFQAGWLNQTNFSLTEGIGKNNLMMTVIYRIDRKKQSPNEHLPTHND</sequence>